<dbReference type="InterPro" id="IPR000571">
    <property type="entry name" value="Znf_CCCH"/>
</dbReference>
<sequence length="507" mass="54653">MGGSQKSKRVTWASDVNLCQVRLFLSEESPSQVGMGAQDHLQAKAFWPAPSGGMGSDDNLPPGFEGIQPANPWIVKLAQIPLPKWKCPPRFEVDSTWRVVAGEESREIESQNEREMRVLEAIYPRPSAIPPNPSALVGAEDSSVNDRFTPLVPITPIEDEDAALDTPLSSVAANSNPLILQPQHSSHATFSSPGSSSIHANGFPAASVEPDIVAAAQAALTSVMSNADQGNLIDRELLIKILSDPKMIEQLVINHATQNAPSSSTQNMPSSSHFHNLPATGAQTVVSSSTQHMPSSNLLPSVGMQNAASSGTPSMHNTPSTSSQYIPDLRSPPKSSFDPVNIAVNRRDLLSAHGTRPELIAHSRPTATGPFYPPSRMGSIPNIRPSVPDVISAPSPSAGAPVTKDINYYKSLIQQHGGERRETMSQFAHQSNQPPGSNQEPLNVMKPRESKPKIMKPCIYFNSSRGCRNGANCAYQHDMSSQQQRVSSIQEVQNAKRVKLDREITGT</sequence>
<dbReference type="AlphaFoldDB" id="A0AAE2CPF0"/>
<name>A0AAE2CPF0_9LAMI</name>
<feature type="compositionally biased region" description="Polar residues" evidence="3">
    <location>
        <begin position="287"/>
        <end position="325"/>
    </location>
</feature>
<dbReference type="PROSITE" id="PS50103">
    <property type="entry name" value="ZF_C3H1"/>
    <property type="match status" value="1"/>
</dbReference>
<dbReference type="GO" id="GO:0003677">
    <property type="term" value="F:DNA binding"/>
    <property type="evidence" value="ECO:0007669"/>
    <property type="project" value="UniProtKB-KW"/>
</dbReference>
<keyword evidence="2" id="KW-0479">Metal-binding</keyword>
<feature type="region of interest" description="Disordered" evidence="3">
    <location>
        <begin position="417"/>
        <end position="443"/>
    </location>
</feature>
<protein>
    <submittedName>
        <fullName evidence="5">Zinc finger CCCH domain-containing protein 6</fullName>
    </submittedName>
</protein>
<reference evidence="5" key="1">
    <citation type="submission" date="2020-06" db="EMBL/GenBank/DDBJ databases">
        <authorList>
            <person name="Li T."/>
            <person name="Hu X."/>
            <person name="Zhang T."/>
            <person name="Song X."/>
            <person name="Zhang H."/>
            <person name="Dai N."/>
            <person name="Sheng W."/>
            <person name="Hou X."/>
            <person name="Wei L."/>
        </authorList>
    </citation>
    <scope>NUCLEOTIDE SEQUENCE</scope>
    <source>
        <strain evidence="5">3651</strain>
        <tissue evidence="5">Leaf</tissue>
    </source>
</reference>
<dbReference type="PANTHER" id="PTHR33400:SF2">
    <property type="entry name" value="ZINC FINGER CCCH DOMAIN-CONTAINING PROTEIN 6"/>
    <property type="match status" value="1"/>
</dbReference>
<feature type="region of interest" description="Disordered" evidence="3">
    <location>
        <begin position="287"/>
        <end position="339"/>
    </location>
</feature>
<evidence type="ECO:0000259" key="4">
    <source>
        <dbReference type="PROSITE" id="PS50103"/>
    </source>
</evidence>
<feature type="zinc finger region" description="C3H1-type" evidence="2">
    <location>
        <begin position="452"/>
        <end position="480"/>
    </location>
</feature>
<evidence type="ECO:0000313" key="6">
    <source>
        <dbReference type="Proteomes" id="UP001293254"/>
    </source>
</evidence>
<organism evidence="5 6">
    <name type="scientific">Sesamum alatum</name>
    <dbReference type="NCBI Taxonomy" id="300844"/>
    <lineage>
        <taxon>Eukaryota</taxon>
        <taxon>Viridiplantae</taxon>
        <taxon>Streptophyta</taxon>
        <taxon>Embryophyta</taxon>
        <taxon>Tracheophyta</taxon>
        <taxon>Spermatophyta</taxon>
        <taxon>Magnoliopsida</taxon>
        <taxon>eudicotyledons</taxon>
        <taxon>Gunneridae</taxon>
        <taxon>Pentapetalae</taxon>
        <taxon>asterids</taxon>
        <taxon>lamiids</taxon>
        <taxon>Lamiales</taxon>
        <taxon>Pedaliaceae</taxon>
        <taxon>Sesamum</taxon>
    </lineage>
</organism>
<dbReference type="GO" id="GO:0008270">
    <property type="term" value="F:zinc ion binding"/>
    <property type="evidence" value="ECO:0007669"/>
    <property type="project" value="UniProtKB-KW"/>
</dbReference>
<dbReference type="PANTHER" id="PTHR33400">
    <property type="entry name" value="ZINC FINGER CCCH DOMAIN-CONTAINING PROTEIN 6-RELATED"/>
    <property type="match status" value="1"/>
</dbReference>
<feature type="compositionally biased region" description="Polar residues" evidence="3">
    <location>
        <begin position="424"/>
        <end position="441"/>
    </location>
</feature>
<evidence type="ECO:0000256" key="1">
    <source>
        <dbReference type="ARBA" id="ARBA00023125"/>
    </source>
</evidence>
<keyword evidence="1" id="KW-0238">DNA-binding</keyword>
<evidence type="ECO:0000313" key="5">
    <source>
        <dbReference type="EMBL" id="KAK4429349.1"/>
    </source>
</evidence>
<keyword evidence="2" id="KW-0863">Zinc-finger</keyword>
<comment type="caution">
    <text evidence="5">The sequence shown here is derived from an EMBL/GenBank/DDBJ whole genome shotgun (WGS) entry which is preliminary data.</text>
</comment>
<keyword evidence="6" id="KW-1185">Reference proteome</keyword>
<keyword evidence="2" id="KW-0862">Zinc</keyword>
<dbReference type="Proteomes" id="UP001293254">
    <property type="component" value="Unassembled WGS sequence"/>
</dbReference>
<evidence type="ECO:0000256" key="3">
    <source>
        <dbReference type="SAM" id="MobiDB-lite"/>
    </source>
</evidence>
<dbReference type="EMBL" id="JACGWO010000004">
    <property type="protein sequence ID" value="KAK4429349.1"/>
    <property type="molecule type" value="Genomic_DNA"/>
</dbReference>
<proteinExistence type="predicted"/>
<feature type="domain" description="C3H1-type" evidence="4">
    <location>
        <begin position="452"/>
        <end position="480"/>
    </location>
</feature>
<accession>A0AAE2CPF0</accession>
<gene>
    <name evidence="5" type="ORF">Salat_1235300</name>
</gene>
<reference evidence="5" key="2">
    <citation type="journal article" date="2024" name="Plant">
        <title>Genomic evolution and insights into agronomic trait innovations of Sesamum species.</title>
        <authorList>
            <person name="Miao H."/>
            <person name="Wang L."/>
            <person name="Qu L."/>
            <person name="Liu H."/>
            <person name="Sun Y."/>
            <person name="Le M."/>
            <person name="Wang Q."/>
            <person name="Wei S."/>
            <person name="Zheng Y."/>
            <person name="Lin W."/>
            <person name="Duan Y."/>
            <person name="Cao H."/>
            <person name="Xiong S."/>
            <person name="Wang X."/>
            <person name="Wei L."/>
            <person name="Li C."/>
            <person name="Ma Q."/>
            <person name="Ju M."/>
            <person name="Zhao R."/>
            <person name="Li G."/>
            <person name="Mu C."/>
            <person name="Tian Q."/>
            <person name="Mei H."/>
            <person name="Zhang T."/>
            <person name="Gao T."/>
            <person name="Zhang H."/>
        </authorList>
    </citation>
    <scope>NUCLEOTIDE SEQUENCE</scope>
    <source>
        <strain evidence="5">3651</strain>
    </source>
</reference>
<evidence type="ECO:0000256" key="2">
    <source>
        <dbReference type="PROSITE-ProRule" id="PRU00723"/>
    </source>
</evidence>